<dbReference type="CDD" id="cd05195">
    <property type="entry name" value="enoyl_red"/>
    <property type="match status" value="1"/>
</dbReference>
<dbReference type="InterPro" id="IPR042104">
    <property type="entry name" value="PKS_dehydratase_sf"/>
</dbReference>
<dbReference type="GO" id="GO:0016491">
    <property type="term" value="F:oxidoreductase activity"/>
    <property type="evidence" value="ECO:0007669"/>
    <property type="project" value="InterPro"/>
</dbReference>
<dbReference type="AlphaFoldDB" id="A0AAW1U738"/>
<accession>A0AAW1U738</accession>
<dbReference type="GO" id="GO:0006633">
    <property type="term" value="P:fatty acid biosynthetic process"/>
    <property type="evidence" value="ECO:0007669"/>
    <property type="project" value="TreeGrafter"/>
</dbReference>
<dbReference type="Pfam" id="PF00107">
    <property type="entry name" value="ADH_zinc_N"/>
    <property type="match status" value="1"/>
</dbReference>
<dbReference type="Pfam" id="PF00550">
    <property type="entry name" value="PP-binding"/>
    <property type="match status" value="1"/>
</dbReference>
<dbReference type="InterPro" id="IPR036736">
    <property type="entry name" value="ACP-like_sf"/>
</dbReference>
<reference evidence="3 4" key="1">
    <citation type="submission" date="2023-03" db="EMBL/GenBank/DDBJ databases">
        <title>Genome insight into feeding habits of ladybird beetles.</title>
        <authorList>
            <person name="Li H.-S."/>
            <person name="Huang Y.-H."/>
            <person name="Pang H."/>
        </authorList>
    </citation>
    <scope>NUCLEOTIDE SEQUENCE [LARGE SCALE GENOMIC DNA]</scope>
    <source>
        <strain evidence="3">SYSU_2023b</strain>
        <tissue evidence="3">Whole body</tissue>
    </source>
</reference>
<dbReference type="Gene3D" id="1.10.1200.10">
    <property type="entry name" value="ACP-like"/>
    <property type="match status" value="1"/>
</dbReference>
<dbReference type="InterPro" id="IPR020843">
    <property type="entry name" value="ER"/>
</dbReference>
<dbReference type="Gene3D" id="3.10.129.110">
    <property type="entry name" value="Polyketide synthase dehydratase"/>
    <property type="match status" value="1"/>
</dbReference>
<organism evidence="3 4">
    <name type="scientific">Henosepilachna vigintioctopunctata</name>
    <dbReference type="NCBI Taxonomy" id="420089"/>
    <lineage>
        <taxon>Eukaryota</taxon>
        <taxon>Metazoa</taxon>
        <taxon>Ecdysozoa</taxon>
        <taxon>Arthropoda</taxon>
        <taxon>Hexapoda</taxon>
        <taxon>Insecta</taxon>
        <taxon>Pterygota</taxon>
        <taxon>Neoptera</taxon>
        <taxon>Endopterygota</taxon>
        <taxon>Coleoptera</taxon>
        <taxon>Polyphaga</taxon>
        <taxon>Cucujiformia</taxon>
        <taxon>Coccinelloidea</taxon>
        <taxon>Coccinellidae</taxon>
        <taxon>Epilachninae</taxon>
        <taxon>Epilachnini</taxon>
        <taxon>Henosepilachna</taxon>
    </lineage>
</organism>
<evidence type="ECO:0000259" key="2">
    <source>
        <dbReference type="SMART" id="SM00829"/>
    </source>
</evidence>
<sequence>MCILQFRERLLYVPIGIGRIVIDAKKHLQYVESFEDKCIPVYFYKDSGMIRCGGIEMRGFRYSRISRRQLTQHPLLESYQFVPNETSLSLVESVRINIQISLENHYGFNDEPLGPLIFDAFSDQPLVQADITILSKKDLDIENVTIDKEKTLSSENDCLIVAGTDIIQRATVLNQALGALKSDGFILSRQDLDFELSTNTQLSELDIITVHTTEREKLILFRKSVTTEKPAVVRISSVDKDFSWLKHLQKAFSSSNNVIMYSSNEDDNGILGLYNCLRKEAVGTNVQCFMIYGNDEPPFNINDPFYRNQIKKNMSVNIYKERKWGTYRHLLLNNIKEMGYEHCFFSQGLRKNHPNSNMVGGPLDSISKLPPENVFIQTCYASINSEYDVAASGNILFDDKKINRSQPDFVQGFSGYDRNGRRVMGLSAAPLPTLVYADSDLLFDIPDKWTMEEAATVPEVYATVLYALFEKAKIVTGESILIHSGSGGIGQAAINVALSRGCYIFTTVDTLEKREFLKKLFPQLSDRQIGNSRDSTFEILVKKETRGRGVDVVLNSLTGEKLMASVRCLAKGGRFLELGKFDFVNDNRLMLMLIQEECSFHAVIFDQLLISNTLIKRRIGSLLNQGIKTGITKPQKVNIFKIDEVVKAFHSMSSEKKNDKVLIQIQTADAQIQEDRALPQRLKGLTRFFCDPYKSYVILGGLGGFGLELVDWLVMRGAKKLILCSRKSVRTGYQIYRMSVWKSQGVVVTVSTDDISTKEGCENLMNEAEKLGTVDGIFNLAVVLKDSILENQTAEYFETMFEAKVNATEYLDEITRRRCPQLRYFVIFSSYAGGRGIVGQTNYGMANSAAERICEKRTKSGYPALAIQWGLVGDVGLLVEMQKDDEEFTIEGTVQQKISNCLEVMDIFLCQKQSTVVSSMVIGEKFQSVTSDNIVDAVANIIGVKKNVVSPYATLAELGMDSITAVDIKQVLERKFEIFQSPQQIRSLTLTSLQAFEISRNDTNKLKILPKYVPTRLDLFLNNNSDNSVSTEDVVRLPSLVNEYSVSPIVYLFPGINGSVKSMTPLAAHLRAQTFCFQYCYKETTEDIKTISKRSLELIKKHHTRDESVNIVCFSWGTVIGLEVTSNLEKKEYWLI</sequence>
<dbReference type="SUPFAM" id="SSF51735">
    <property type="entry name" value="NAD(P)-binding Rossmann-fold domains"/>
    <property type="match status" value="2"/>
</dbReference>
<feature type="domain" description="Ketoreductase" evidence="1">
    <location>
        <begin position="694"/>
        <end position="875"/>
    </location>
</feature>
<dbReference type="Pfam" id="PF21149">
    <property type="entry name" value="FAS_pseudo-KR"/>
    <property type="match status" value="1"/>
</dbReference>
<dbReference type="SUPFAM" id="SSF47336">
    <property type="entry name" value="ACP-like"/>
    <property type="match status" value="1"/>
</dbReference>
<proteinExistence type="predicted"/>
<dbReference type="InterPro" id="IPR011032">
    <property type="entry name" value="GroES-like_sf"/>
</dbReference>
<dbReference type="InterPro" id="IPR009081">
    <property type="entry name" value="PP-bd_ACP"/>
</dbReference>
<evidence type="ECO:0000259" key="1">
    <source>
        <dbReference type="SMART" id="SM00822"/>
    </source>
</evidence>
<dbReference type="Gene3D" id="3.90.180.10">
    <property type="entry name" value="Medium-chain alcohol dehydrogenases, catalytic domain"/>
    <property type="match status" value="1"/>
</dbReference>
<protein>
    <submittedName>
        <fullName evidence="3">Uncharacterized protein</fullName>
    </submittedName>
</protein>
<evidence type="ECO:0000313" key="4">
    <source>
        <dbReference type="Proteomes" id="UP001431783"/>
    </source>
</evidence>
<dbReference type="GO" id="GO:0004312">
    <property type="term" value="F:fatty acid synthase activity"/>
    <property type="evidence" value="ECO:0007669"/>
    <property type="project" value="TreeGrafter"/>
</dbReference>
<dbReference type="InterPro" id="IPR050091">
    <property type="entry name" value="PKS_NRPS_Biosynth_Enz"/>
</dbReference>
<dbReference type="InterPro" id="IPR013149">
    <property type="entry name" value="ADH-like_C"/>
</dbReference>
<dbReference type="CDD" id="cd08954">
    <property type="entry name" value="KR_1_FAS_SDR_x"/>
    <property type="match status" value="1"/>
</dbReference>
<name>A0AAW1U738_9CUCU</name>
<dbReference type="Proteomes" id="UP001431783">
    <property type="component" value="Unassembled WGS sequence"/>
</dbReference>
<dbReference type="InterPro" id="IPR057326">
    <property type="entry name" value="KR_dom"/>
</dbReference>
<keyword evidence="4" id="KW-1185">Reference proteome</keyword>
<dbReference type="Pfam" id="PF08659">
    <property type="entry name" value="KR"/>
    <property type="match status" value="1"/>
</dbReference>
<dbReference type="InterPro" id="IPR036291">
    <property type="entry name" value="NAD(P)-bd_dom_sf"/>
</dbReference>
<dbReference type="InterPro" id="IPR013968">
    <property type="entry name" value="PKS_KR"/>
</dbReference>
<comment type="caution">
    <text evidence="3">The sequence shown here is derived from an EMBL/GenBank/DDBJ whole genome shotgun (WGS) entry which is preliminary data.</text>
</comment>
<dbReference type="InterPro" id="IPR029058">
    <property type="entry name" value="AB_hydrolase_fold"/>
</dbReference>
<dbReference type="PANTHER" id="PTHR43775">
    <property type="entry name" value="FATTY ACID SYNTHASE"/>
    <property type="match status" value="1"/>
</dbReference>
<dbReference type="PANTHER" id="PTHR43775:SF23">
    <property type="entry name" value="FATTY ACID SYNTHASE 3"/>
    <property type="match status" value="1"/>
</dbReference>
<dbReference type="EMBL" id="JARQZJ010000035">
    <property type="protein sequence ID" value="KAK9875960.1"/>
    <property type="molecule type" value="Genomic_DNA"/>
</dbReference>
<dbReference type="Gene3D" id="3.40.50.1820">
    <property type="entry name" value="alpha/beta hydrolase"/>
    <property type="match status" value="1"/>
</dbReference>
<feature type="domain" description="Enoyl reductase (ER)" evidence="2">
    <location>
        <begin position="361"/>
        <end position="663"/>
    </location>
</feature>
<dbReference type="SMART" id="SM00829">
    <property type="entry name" value="PKS_ER"/>
    <property type="match status" value="1"/>
</dbReference>
<dbReference type="Gene3D" id="3.40.50.720">
    <property type="entry name" value="NAD(P)-binding Rossmann-like Domain"/>
    <property type="match status" value="1"/>
</dbReference>
<dbReference type="SMART" id="SM00822">
    <property type="entry name" value="PKS_KR"/>
    <property type="match status" value="1"/>
</dbReference>
<dbReference type="SUPFAM" id="SSF53474">
    <property type="entry name" value="alpha/beta-Hydrolases"/>
    <property type="match status" value="1"/>
</dbReference>
<dbReference type="SUPFAM" id="SSF50129">
    <property type="entry name" value="GroES-like"/>
    <property type="match status" value="1"/>
</dbReference>
<dbReference type="InterPro" id="IPR049391">
    <property type="entry name" value="FAS_pseudo-KR"/>
</dbReference>
<gene>
    <name evidence="3" type="ORF">WA026_011062</name>
</gene>
<evidence type="ECO:0000313" key="3">
    <source>
        <dbReference type="EMBL" id="KAK9875960.1"/>
    </source>
</evidence>